<dbReference type="HOGENOM" id="CLU_010194_9_7_6"/>
<dbReference type="PANTHER" id="PTHR43544">
    <property type="entry name" value="SHORT-CHAIN DEHYDROGENASE/REDUCTASE"/>
    <property type="match status" value="1"/>
</dbReference>
<dbReference type="eggNOG" id="COG1028">
    <property type="taxonomic scope" value="Bacteria"/>
</dbReference>
<gene>
    <name evidence="1" type="ORF">NOR51B_2461</name>
</gene>
<dbReference type="RefSeq" id="WP_009021252.1">
    <property type="nucleotide sequence ID" value="NZ_DS999411.1"/>
</dbReference>
<sequence length="240" mass="25942">MTQADPPKVVIVGASSAIAAAIAERSRQRGDRVHTVSRRDRAPVAEGVHHVCDNSPEQIASVVSSIMAAPGFLQRLIICNGVLHGEDFRPERSMRELEAGVMSKVLAVNAVLPMQWLAAFAPHLKKAPHPRVVAFSARVGSIGDNNLGGWYSYRASKAALNMMLRSAAIELYRGNKQAAIIAFHPGTVDTGLSKPFQGSVASEKLFEPDFVAQRLLEELDATAPSADLKFLDWAGKPIPW</sequence>
<dbReference type="SUPFAM" id="SSF51735">
    <property type="entry name" value="NAD(P)-binding Rossmann-fold domains"/>
    <property type="match status" value="1"/>
</dbReference>
<dbReference type="InterPro" id="IPR036291">
    <property type="entry name" value="NAD(P)-bd_dom_sf"/>
</dbReference>
<dbReference type="Proteomes" id="UP000004699">
    <property type="component" value="Unassembled WGS sequence"/>
</dbReference>
<organism evidence="1 2">
    <name type="scientific">Luminiphilus syltensis NOR5-1B</name>
    <dbReference type="NCBI Taxonomy" id="565045"/>
    <lineage>
        <taxon>Bacteria</taxon>
        <taxon>Pseudomonadati</taxon>
        <taxon>Pseudomonadota</taxon>
        <taxon>Gammaproteobacteria</taxon>
        <taxon>Cellvibrionales</taxon>
        <taxon>Halieaceae</taxon>
        <taxon>Luminiphilus</taxon>
    </lineage>
</organism>
<dbReference type="STRING" id="565045.NOR51B_2461"/>
<dbReference type="InterPro" id="IPR051468">
    <property type="entry name" value="Fungal_SecMetab_SDRs"/>
</dbReference>
<evidence type="ECO:0000313" key="2">
    <source>
        <dbReference type="Proteomes" id="UP000004699"/>
    </source>
</evidence>
<dbReference type="InterPro" id="IPR002347">
    <property type="entry name" value="SDR_fam"/>
</dbReference>
<evidence type="ECO:0000313" key="1">
    <source>
        <dbReference type="EMBL" id="EED36509.1"/>
    </source>
</evidence>
<dbReference type="Gene3D" id="3.40.50.720">
    <property type="entry name" value="NAD(P)-binding Rossmann-like Domain"/>
    <property type="match status" value="1"/>
</dbReference>
<dbReference type="GO" id="GO:0016491">
    <property type="term" value="F:oxidoreductase activity"/>
    <property type="evidence" value="ECO:0007669"/>
    <property type="project" value="TreeGrafter"/>
</dbReference>
<dbReference type="EMBL" id="DS999411">
    <property type="protein sequence ID" value="EED36509.1"/>
    <property type="molecule type" value="Genomic_DNA"/>
</dbReference>
<dbReference type="GO" id="GO:0005737">
    <property type="term" value="C:cytoplasm"/>
    <property type="evidence" value="ECO:0007669"/>
    <property type="project" value="TreeGrafter"/>
</dbReference>
<keyword evidence="2" id="KW-1185">Reference proteome</keyword>
<dbReference type="OrthoDB" id="9785826at2"/>
<protein>
    <submittedName>
        <fullName evidence="1">Oxidoreductase, short-chain dehydrogenase/reductase family protein</fullName>
    </submittedName>
</protein>
<dbReference type="AlphaFoldDB" id="B8KT01"/>
<reference evidence="2" key="1">
    <citation type="journal article" date="2013" name="BMC Microbiol.">
        <title>Taxonomy and evolution of bacteriochlorophyll a-containing members of the OM60/NOR5 clade of marine gammaproteobacteria: description of Luminiphilus syltensis gen. nov., sp. nov., reclassification of Haliea rubra as Pseudohaliea rubra gen. nov., comb. nov., and emendation of Chromatocurvus halotolerans.</title>
        <authorList>
            <person name="Spring S."/>
            <person name="Riedel T."/>
            <person name="Sproer C."/>
            <person name="Yan S."/>
            <person name="Harder J."/>
            <person name="Fuchs B.M."/>
        </authorList>
    </citation>
    <scope>NUCLEOTIDE SEQUENCE [LARGE SCALE GENOMIC DNA]</scope>
    <source>
        <strain evidence="2">NOR51-B</strain>
    </source>
</reference>
<accession>B8KT01</accession>
<dbReference type="PRINTS" id="PR00081">
    <property type="entry name" value="GDHRDH"/>
</dbReference>
<name>B8KT01_9GAMM</name>
<proteinExistence type="predicted"/>
<dbReference type="Pfam" id="PF00106">
    <property type="entry name" value="adh_short"/>
    <property type="match status" value="1"/>
</dbReference>
<dbReference type="PANTHER" id="PTHR43544:SF12">
    <property type="entry name" value="NAD(P)-BINDING ROSSMANN-FOLD SUPERFAMILY PROTEIN"/>
    <property type="match status" value="1"/>
</dbReference>